<comment type="cofactor">
    <cofactor evidence="7">
        <name>Zn(2+)</name>
        <dbReference type="ChEBI" id="CHEBI:29105"/>
    </cofactor>
    <text evidence="7">Binds 2 Zn(2+) ions per subunit.</text>
</comment>
<dbReference type="InterPro" id="IPR001018">
    <property type="entry name" value="Beta-lactamase_class-B_CS"/>
</dbReference>
<dbReference type="NCBIfam" id="TIGR03413">
    <property type="entry name" value="GSH_gloB"/>
    <property type="match status" value="1"/>
</dbReference>
<evidence type="ECO:0000313" key="10">
    <source>
        <dbReference type="Proteomes" id="UP000278222"/>
    </source>
</evidence>
<dbReference type="EMBL" id="RJKX01000014">
    <property type="protein sequence ID" value="ROP91348.1"/>
    <property type="molecule type" value="Genomic_DNA"/>
</dbReference>
<dbReference type="InterPro" id="IPR017782">
    <property type="entry name" value="Hydroxyacylglutathione_Hdrlase"/>
</dbReference>
<feature type="binding site" evidence="7">
    <location>
        <position position="59"/>
    </location>
    <ligand>
        <name>Zn(2+)</name>
        <dbReference type="ChEBI" id="CHEBI:29105"/>
        <label>2</label>
    </ligand>
</feature>
<dbReference type="RefSeq" id="WP_123691154.1">
    <property type="nucleotide sequence ID" value="NZ_AP019700.1"/>
</dbReference>
<comment type="function">
    <text evidence="7">Thiolesterase that catalyzes the hydrolysis of S-D-lactoyl-glutathione to form glutathione and D-lactic acid.</text>
</comment>
<dbReference type="InterPro" id="IPR050110">
    <property type="entry name" value="Glyoxalase_II_hydrolase"/>
</dbReference>
<keyword evidence="10" id="KW-1185">Reference proteome</keyword>
<name>A0A3N1LKE5_9PROT</name>
<comment type="similarity">
    <text evidence="3 7">Belongs to the metallo-beta-lactamase superfamily. Glyoxalase II family.</text>
</comment>
<gene>
    <name evidence="7" type="primary">gloB</name>
    <name evidence="9" type="ORF">EDC65_3214</name>
</gene>
<dbReference type="GO" id="GO:0008270">
    <property type="term" value="F:zinc ion binding"/>
    <property type="evidence" value="ECO:0007669"/>
    <property type="project" value="InterPro"/>
</dbReference>
<dbReference type="Pfam" id="PF16123">
    <property type="entry name" value="HAGH_C"/>
    <property type="match status" value="1"/>
</dbReference>
<dbReference type="PROSITE" id="PS00743">
    <property type="entry name" value="BETA_LACTAMASE_B_1"/>
    <property type="match status" value="1"/>
</dbReference>
<dbReference type="GO" id="GO:0017001">
    <property type="term" value="P:antibiotic catabolic process"/>
    <property type="evidence" value="ECO:0007669"/>
    <property type="project" value="InterPro"/>
</dbReference>
<dbReference type="InterPro" id="IPR001279">
    <property type="entry name" value="Metallo-B-lactamas"/>
</dbReference>
<feature type="binding site" evidence="7">
    <location>
        <position position="132"/>
    </location>
    <ligand>
        <name>Zn(2+)</name>
        <dbReference type="ChEBI" id="CHEBI:29105"/>
        <label>2</label>
    </ligand>
</feature>
<organism evidence="9 10">
    <name type="scientific">Stella humosa</name>
    <dbReference type="NCBI Taxonomy" id="94"/>
    <lineage>
        <taxon>Bacteria</taxon>
        <taxon>Pseudomonadati</taxon>
        <taxon>Pseudomonadota</taxon>
        <taxon>Alphaproteobacteria</taxon>
        <taxon>Rhodospirillales</taxon>
        <taxon>Stellaceae</taxon>
        <taxon>Stella</taxon>
    </lineage>
</organism>
<accession>A0A3N1LKE5</accession>
<dbReference type="InterPro" id="IPR035680">
    <property type="entry name" value="Clx_II_MBL"/>
</dbReference>
<dbReference type="SMART" id="SM00849">
    <property type="entry name" value="Lactamase_B"/>
    <property type="match status" value="1"/>
</dbReference>
<dbReference type="UniPathway" id="UPA00619">
    <property type="reaction ID" value="UER00676"/>
</dbReference>
<dbReference type="EC" id="3.1.2.6" evidence="7"/>
<evidence type="ECO:0000256" key="5">
    <source>
        <dbReference type="ARBA" id="ARBA00022801"/>
    </source>
</evidence>
<dbReference type="SUPFAM" id="SSF56281">
    <property type="entry name" value="Metallo-hydrolase/oxidoreductase"/>
    <property type="match status" value="1"/>
</dbReference>
<dbReference type="CDD" id="cd07723">
    <property type="entry name" value="hydroxyacylglutathione_hydrolase_MBL-fold"/>
    <property type="match status" value="1"/>
</dbReference>
<evidence type="ECO:0000313" key="9">
    <source>
        <dbReference type="EMBL" id="ROP91348.1"/>
    </source>
</evidence>
<keyword evidence="4 7" id="KW-0479">Metal-binding</keyword>
<keyword evidence="6 7" id="KW-0862">Zinc</keyword>
<comment type="pathway">
    <text evidence="2 7">Secondary metabolite metabolism; methylglyoxal degradation; (R)-lactate from methylglyoxal: step 2/2.</text>
</comment>
<evidence type="ECO:0000256" key="2">
    <source>
        <dbReference type="ARBA" id="ARBA00004963"/>
    </source>
</evidence>
<dbReference type="HAMAP" id="MF_01374">
    <property type="entry name" value="Glyoxalase_2"/>
    <property type="match status" value="1"/>
</dbReference>
<dbReference type="GO" id="GO:0004416">
    <property type="term" value="F:hydroxyacylglutathione hydrolase activity"/>
    <property type="evidence" value="ECO:0007669"/>
    <property type="project" value="UniProtKB-UniRule"/>
</dbReference>
<evidence type="ECO:0000256" key="4">
    <source>
        <dbReference type="ARBA" id="ARBA00022723"/>
    </source>
</evidence>
<dbReference type="Gene3D" id="3.60.15.10">
    <property type="entry name" value="Ribonuclease Z/Hydroxyacylglutathione hydrolase-like"/>
    <property type="match status" value="1"/>
</dbReference>
<comment type="catalytic activity">
    <reaction evidence="1 7">
        <text>an S-(2-hydroxyacyl)glutathione + H2O = a 2-hydroxy carboxylate + glutathione + H(+)</text>
        <dbReference type="Rhea" id="RHEA:21864"/>
        <dbReference type="ChEBI" id="CHEBI:15377"/>
        <dbReference type="ChEBI" id="CHEBI:15378"/>
        <dbReference type="ChEBI" id="CHEBI:57925"/>
        <dbReference type="ChEBI" id="CHEBI:58896"/>
        <dbReference type="ChEBI" id="CHEBI:71261"/>
        <dbReference type="EC" id="3.1.2.6"/>
    </reaction>
</comment>
<dbReference type="PANTHER" id="PTHR43705:SF1">
    <property type="entry name" value="HYDROXYACYLGLUTATHIONE HYDROLASE GLOB"/>
    <property type="match status" value="1"/>
</dbReference>
<feature type="binding site" evidence="7">
    <location>
        <position position="57"/>
    </location>
    <ligand>
        <name>Zn(2+)</name>
        <dbReference type="ChEBI" id="CHEBI:29105"/>
        <label>1</label>
    </ligand>
</feature>
<comment type="caution">
    <text evidence="9">The sequence shown here is derived from an EMBL/GenBank/DDBJ whole genome shotgun (WGS) entry which is preliminary data.</text>
</comment>
<reference evidence="9 10" key="1">
    <citation type="submission" date="2018-11" db="EMBL/GenBank/DDBJ databases">
        <title>Genomic Encyclopedia of Type Strains, Phase IV (KMG-IV): sequencing the most valuable type-strain genomes for metagenomic binning, comparative biology and taxonomic classification.</title>
        <authorList>
            <person name="Goeker M."/>
        </authorList>
    </citation>
    <scope>NUCLEOTIDE SEQUENCE [LARGE SCALE GENOMIC DNA]</scope>
    <source>
        <strain evidence="9 10">DSM 5900</strain>
    </source>
</reference>
<evidence type="ECO:0000256" key="3">
    <source>
        <dbReference type="ARBA" id="ARBA00006759"/>
    </source>
</evidence>
<evidence type="ECO:0000256" key="1">
    <source>
        <dbReference type="ARBA" id="ARBA00001623"/>
    </source>
</evidence>
<feature type="binding site" evidence="7">
    <location>
        <position position="170"/>
    </location>
    <ligand>
        <name>Zn(2+)</name>
        <dbReference type="ChEBI" id="CHEBI:29105"/>
        <label>2</label>
    </ligand>
</feature>
<dbReference type="GO" id="GO:0008800">
    <property type="term" value="F:beta-lactamase activity"/>
    <property type="evidence" value="ECO:0007669"/>
    <property type="project" value="InterPro"/>
</dbReference>
<protein>
    <recommendedName>
        <fullName evidence="7">Hydroxyacylglutathione hydrolase</fullName>
        <ecNumber evidence="7">3.1.2.6</ecNumber>
    </recommendedName>
    <alternativeName>
        <fullName evidence="7">Glyoxalase II</fullName>
        <shortName evidence="7">Glx II</shortName>
    </alternativeName>
</protein>
<dbReference type="PANTHER" id="PTHR43705">
    <property type="entry name" value="HYDROXYACYLGLUTATHIONE HYDROLASE"/>
    <property type="match status" value="1"/>
</dbReference>
<dbReference type="Pfam" id="PF00753">
    <property type="entry name" value="Lactamase_B"/>
    <property type="match status" value="1"/>
</dbReference>
<feature type="binding site" evidence="7">
    <location>
        <position position="60"/>
    </location>
    <ligand>
        <name>Zn(2+)</name>
        <dbReference type="ChEBI" id="CHEBI:29105"/>
        <label>2</label>
    </ligand>
</feature>
<dbReference type="PIRSF" id="PIRSF005457">
    <property type="entry name" value="Glx"/>
    <property type="match status" value="1"/>
</dbReference>
<sequence length="254" mass="27263">MLDIHRIPVLQDNYVWLAHDEATGMTAVVDPAVAAPVEAELARRGWRLTHILNTHHHGDHTGGNLALKAAHGCTIVGPAADQARIPGIDVTVADGDRYRFGDSEAQVFDVPGHTRGHIAFWFAADGALFCGDTLFAMGCGRLFEGTPGQMWHSLGKLKGLPGDTRVFCAHEYTQSNARFALSVDGGNPVLVARAAEVDRMRARGEATVPSTIALERATNPFLRADEPALAAAVGLKPGDPVAVFAEVRRRKDSF</sequence>
<proteinExistence type="inferred from homology"/>
<evidence type="ECO:0000256" key="6">
    <source>
        <dbReference type="ARBA" id="ARBA00022833"/>
    </source>
</evidence>
<feature type="binding site" evidence="7">
    <location>
        <position position="132"/>
    </location>
    <ligand>
        <name>Zn(2+)</name>
        <dbReference type="ChEBI" id="CHEBI:29105"/>
        <label>1</label>
    </ligand>
</feature>
<comment type="subunit">
    <text evidence="7">Monomer.</text>
</comment>
<evidence type="ECO:0000259" key="8">
    <source>
        <dbReference type="SMART" id="SM00849"/>
    </source>
</evidence>
<feature type="domain" description="Metallo-beta-lactamase" evidence="8">
    <location>
        <begin position="12"/>
        <end position="170"/>
    </location>
</feature>
<dbReference type="GO" id="GO:0019243">
    <property type="term" value="P:methylglyoxal catabolic process to D-lactate via S-lactoyl-glutathione"/>
    <property type="evidence" value="ECO:0007669"/>
    <property type="project" value="UniProtKB-UniRule"/>
</dbReference>
<evidence type="ECO:0000256" key="7">
    <source>
        <dbReference type="HAMAP-Rule" id="MF_01374"/>
    </source>
</evidence>
<dbReference type="InterPro" id="IPR032282">
    <property type="entry name" value="HAGH_C"/>
</dbReference>
<dbReference type="OrthoDB" id="9802248at2"/>
<feature type="binding site" evidence="7">
    <location>
        <position position="113"/>
    </location>
    <ligand>
        <name>Zn(2+)</name>
        <dbReference type="ChEBI" id="CHEBI:29105"/>
        <label>1</label>
    </ligand>
</feature>
<dbReference type="InterPro" id="IPR036866">
    <property type="entry name" value="RibonucZ/Hydroxyglut_hydro"/>
</dbReference>
<dbReference type="AlphaFoldDB" id="A0A3N1LKE5"/>
<feature type="binding site" evidence="7">
    <location>
        <position position="55"/>
    </location>
    <ligand>
        <name>Zn(2+)</name>
        <dbReference type="ChEBI" id="CHEBI:29105"/>
        <label>1</label>
    </ligand>
</feature>
<dbReference type="Proteomes" id="UP000278222">
    <property type="component" value="Unassembled WGS sequence"/>
</dbReference>
<keyword evidence="5 7" id="KW-0378">Hydrolase</keyword>